<reference evidence="6" key="1">
    <citation type="submission" date="2021-01" db="EMBL/GenBank/DDBJ databases">
        <authorList>
            <consortium name="Genoscope - CEA"/>
            <person name="William W."/>
        </authorList>
    </citation>
    <scope>NUCLEOTIDE SEQUENCE</scope>
</reference>
<dbReference type="GO" id="GO:0003723">
    <property type="term" value="F:RNA binding"/>
    <property type="evidence" value="ECO:0007669"/>
    <property type="project" value="UniProtKB-UniRule"/>
</dbReference>
<dbReference type="OrthoDB" id="2573941at2759"/>
<evidence type="ECO:0000256" key="1">
    <source>
        <dbReference type="ARBA" id="ARBA00022884"/>
    </source>
</evidence>
<dbReference type="PROSITE" id="PS50102">
    <property type="entry name" value="RRM"/>
    <property type="match status" value="1"/>
</dbReference>
<dbReference type="InterPro" id="IPR045844">
    <property type="entry name" value="RRM_Ist3-like"/>
</dbReference>
<feature type="compositionally biased region" description="Basic residues" evidence="4">
    <location>
        <begin position="257"/>
        <end position="286"/>
    </location>
</feature>
<feature type="coiled-coil region" evidence="3">
    <location>
        <begin position="142"/>
        <end position="173"/>
    </location>
</feature>
<keyword evidence="1 2" id="KW-0694">RNA-binding</keyword>
<dbReference type="SMART" id="SM00360">
    <property type="entry name" value="RRM"/>
    <property type="match status" value="1"/>
</dbReference>
<evidence type="ECO:0000256" key="3">
    <source>
        <dbReference type="SAM" id="Coils"/>
    </source>
</evidence>
<name>A0A8S1PWS0_9CILI</name>
<dbReference type="Proteomes" id="UP000692954">
    <property type="component" value="Unassembled WGS sequence"/>
</dbReference>
<dbReference type="CDD" id="cd12411">
    <property type="entry name" value="RRM_ist3_like"/>
    <property type="match status" value="1"/>
</dbReference>
<feature type="region of interest" description="Disordered" evidence="4">
    <location>
        <begin position="240"/>
        <end position="301"/>
    </location>
</feature>
<gene>
    <name evidence="6" type="ORF">PSON_ATCC_30995.1.T0890089</name>
</gene>
<proteinExistence type="predicted"/>
<dbReference type="GO" id="GO:0071013">
    <property type="term" value="C:catalytic step 2 spliceosome"/>
    <property type="evidence" value="ECO:0007669"/>
    <property type="project" value="TreeGrafter"/>
</dbReference>
<organism evidence="6 7">
    <name type="scientific">Paramecium sonneborni</name>
    <dbReference type="NCBI Taxonomy" id="65129"/>
    <lineage>
        <taxon>Eukaryota</taxon>
        <taxon>Sar</taxon>
        <taxon>Alveolata</taxon>
        <taxon>Ciliophora</taxon>
        <taxon>Intramacronucleata</taxon>
        <taxon>Oligohymenophorea</taxon>
        <taxon>Peniculida</taxon>
        <taxon>Parameciidae</taxon>
        <taxon>Paramecium</taxon>
    </lineage>
</organism>
<evidence type="ECO:0000313" key="7">
    <source>
        <dbReference type="Proteomes" id="UP000692954"/>
    </source>
</evidence>
<accession>A0A8S1PWS0</accession>
<dbReference type="GO" id="GO:0071011">
    <property type="term" value="C:precatalytic spliceosome"/>
    <property type="evidence" value="ECO:0007669"/>
    <property type="project" value="TreeGrafter"/>
</dbReference>
<dbReference type="InterPro" id="IPR000504">
    <property type="entry name" value="RRM_dom"/>
</dbReference>
<dbReference type="PANTHER" id="PTHR45880">
    <property type="entry name" value="RNA-BINDING MOTIF PROTEIN, X-LINKED 2"/>
    <property type="match status" value="1"/>
</dbReference>
<protein>
    <recommendedName>
        <fullName evidence="5">RRM domain-containing protein</fullName>
    </recommendedName>
</protein>
<sequence>MSKTIKKLNEAALENLQTTTWHDEYNKSSYIFVANLNYGMNEGDIAIVFSQYGEIVDVHLVRDKITGKSKGFCFLAYEDQRSTILAVDNFNHAEVCGRLLRVDHVREFKPPKEYLDISPDDPEIFNKLYKPSGPDGKGWGEFRELTQEELNLKAQIEAQQQEINKRNEKIFENMQQIKNMQGIIDEDERWDKMLMVQDEKKELLQKIEALQYFNNKMQKYKQIQEPEKQETNQERLLRLQQKNNKKLLKKNSEERRKEKKIKKDKKDKKTKKNKDKKEMKGKKLKSHQSQQSDKSESESPK</sequence>
<keyword evidence="3" id="KW-0175">Coiled coil</keyword>
<dbReference type="InterPro" id="IPR051847">
    <property type="entry name" value="RNA_proc/Spliceosome_comp"/>
</dbReference>
<dbReference type="EMBL" id="CAJJDN010000089">
    <property type="protein sequence ID" value="CAD8107586.1"/>
    <property type="molecule type" value="Genomic_DNA"/>
</dbReference>
<dbReference type="PANTHER" id="PTHR45880:SF1">
    <property type="entry name" value="RNA-BINDING MOTIF PROTEIN, X-LINKED 2"/>
    <property type="match status" value="1"/>
</dbReference>
<evidence type="ECO:0000256" key="4">
    <source>
        <dbReference type="SAM" id="MobiDB-lite"/>
    </source>
</evidence>
<comment type="caution">
    <text evidence="6">The sequence shown here is derived from an EMBL/GenBank/DDBJ whole genome shotgun (WGS) entry which is preliminary data.</text>
</comment>
<dbReference type="GO" id="GO:0000398">
    <property type="term" value="P:mRNA splicing, via spliceosome"/>
    <property type="evidence" value="ECO:0007669"/>
    <property type="project" value="InterPro"/>
</dbReference>
<dbReference type="Pfam" id="PF00076">
    <property type="entry name" value="RRM_1"/>
    <property type="match status" value="1"/>
</dbReference>
<evidence type="ECO:0000313" key="6">
    <source>
        <dbReference type="EMBL" id="CAD8107586.1"/>
    </source>
</evidence>
<dbReference type="AlphaFoldDB" id="A0A8S1PWS0"/>
<keyword evidence="7" id="KW-1185">Reference proteome</keyword>
<feature type="domain" description="RRM" evidence="5">
    <location>
        <begin position="29"/>
        <end position="107"/>
    </location>
</feature>
<dbReference type="FunFam" id="3.30.70.330:FF:000674">
    <property type="entry name" value="RNA-binding protein, putative"/>
    <property type="match status" value="1"/>
</dbReference>
<evidence type="ECO:0000259" key="5">
    <source>
        <dbReference type="PROSITE" id="PS50102"/>
    </source>
</evidence>
<evidence type="ECO:0000256" key="2">
    <source>
        <dbReference type="PROSITE-ProRule" id="PRU00176"/>
    </source>
</evidence>
<dbReference type="GO" id="GO:0005686">
    <property type="term" value="C:U2 snRNP"/>
    <property type="evidence" value="ECO:0007669"/>
    <property type="project" value="TreeGrafter"/>
</dbReference>